<dbReference type="RefSeq" id="WP_212675222.1">
    <property type="nucleotide sequence ID" value="NZ_JAGSPJ010000003.1"/>
</dbReference>
<evidence type="ECO:0000256" key="1">
    <source>
        <dbReference type="SAM" id="MobiDB-lite"/>
    </source>
</evidence>
<keyword evidence="4" id="KW-1185">Reference proteome</keyword>
<feature type="compositionally biased region" description="Polar residues" evidence="1">
    <location>
        <begin position="133"/>
        <end position="142"/>
    </location>
</feature>
<reference evidence="3" key="1">
    <citation type="submission" date="2021-04" db="EMBL/GenBank/DDBJ databases">
        <title>novel species isolated from subtropical streams in China.</title>
        <authorList>
            <person name="Lu H."/>
        </authorList>
    </citation>
    <scope>NUCLEOTIDE SEQUENCE</scope>
    <source>
        <strain evidence="3">FT137W</strain>
    </source>
</reference>
<dbReference type="InterPro" id="IPR013783">
    <property type="entry name" value="Ig-like_fold"/>
</dbReference>
<proteinExistence type="predicted"/>
<protein>
    <recommendedName>
        <fullName evidence="5">Carboxypeptidase regulatory-like domain-containing protein</fullName>
    </recommendedName>
</protein>
<evidence type="ECO:0000313" key="4">
    <source>
        <dbReference type="Proteomes" id="UP000678545"/>
    </source>
</evidence>
<dbReference type="SUPFAM" id="SSF49478">
    <property type="entry name" value="Cna protein B-type domain"/>
    <property type="match status" value="1"/>
</dbReference>
<organism evidence="3 4">
    <name type="scientific">Undibacterium fentianense</name>
    <dbReference type="NCBI Taxonomy" id="2828728"/>
    <lineage>
        <taxon>Bacteria</taxon>
        <taxon>Pseudomonadati</taxon>
        <taxon>Pseudomonadota</taxon>
        <taxon>Betaproteobacteria</taxon>
        <taxon>Burkholderiales</taxon>
        <taxon>Oxalobacteraceae</taxon>
        <taxon>Undibacterium</taxon>
    </lineage>
</organism>
<feature type="chain" id="PRO_5037267441" description="Carboxypeptidase regulatory-like domain-containing protein" evidence="2">
    <location>
        <begin position="20"/>
        <end position="165"/>
    </location>
</feature>
<evidence type="ECO:0008006" key="5">
    <source>
        <dbReference type="Google" id="ProtNLM"/>
    </source>
</evidence>
<comment type="caution">
    <text evidence="3">The sequence shown here is derived from an EMBL/GenBank/DDBJ whole genome shotgun (WGS) entry which is preliminary data.</text>
</comment>
<evidence type="ECO:0000313" key="3">
    <source>
        <dbReference type="EMBL" id="MBR7800085.1"/>
    </source>
</evidence>
<dbReference type="EMBL" id="JAGSPJ010000003">
    <property type="protein sequence ID" value="MBR7800085.1"/>
    <property type="molecule type" value="Genomic_DNA"/>
</dbReference>
<gene>
    <name evidence="3" type="ORF">KDM90_08750</name>
</gene>
<dbReference type="Proteomes" id="UP000678545">
    <property type="component" value="Unassembled WGS sequence"/>
</dbReference>
<keyword evidence="2" id="KW-0732">Signal</keyword>
<dbReference type="Gene3D" id="2.60.40.10">
    <property type="entry name" value="Immunoglobulins"/>
    <property type="match status" value="1"/>
</dbReference>
<dbReference type="AlphaFoldDB" id="A0A941IGK0"/>
<feature type="signal peptide" evidence="2">
    <location>
        <begin position="1"/>
        <end position="19"/>
    </location>
</feature>
<feature type="region of interest" description="Disordered" evidence="1">
    <location>
        <begin position="127"/>
        <end position="165"/>
    </location>
</feature>
<evidence type="ECO:0000256" key="2">
    <source>
        <dbReference type="SAM" id="SignalP"/>
    </source>
</evidence>
<name>A0A941IGK0_9BURK</name>
<accession>A0A941IGK0</accession>
<sequence>MIRQFSGFVFTALFCTSLAASPGTPIGGIIVKGGKNPGGQMIQRALTDSNGQFQIEFSEGGEYRLSFETGDSKVEARNSFGEKLNAGLALDYTVVSKSTAGRHTPFHNKVTNGMMLVTVPEGGGSMRGVLSSGDATSATASPSLDRAINESGISVKSEPKKGVKK</sequence>